<dbReference type="AlphaFoldDB" id="R0JUC0"/>
<proteinExistence type="predicted"/>
<gene>
    <name evidence="2" type="ORF">Anapl_10095</name>
</gene>
<feature type="region of interest" description="Disordered" evidence="1">
    <location>
        <begin position="222"/>
        <end position="247"/>
    </location>
</feature>
<feature type="compositionally biased region" description="Basic and acidic residues" evidence="1">
    <location>
        <begin position="52"/>
        <end position="62"/>
    </location>
</feature>
<feature type="compositionally biased region" description="Polar residues" evidence="1">
    <location>
        <begin position="153"/>
        <end position="171"/>
    </location>
</feature>
<evidence type="ECO:0000313" key="3">
    <source>
        <dbReference type="Proteomes" id="UP000296049"/>
    </source>
</evidence>
<feature type="compositionally biased region" description="Basic and acidic residues" evidence="1">
    <location>
        <begin position="139"/>
        <end position="151"/>
    </location>
</feature>
<reference evidence="3" key="1">
    <citation type="journal article" date="2013" name="Nat. Genet.">
        <title>The duck genome and transcriptome provide insight into an avian influenza virus reservoir species.</title>
        <authorList>
            <person name="Huang Y."/>
            <person name="Li Y."/>
            <person name="Burt D.W."/>
            <person name="Chen H."/>
            <person name="Zhang Y."/>
            <person name="Qian W."/>
            <person name="Kim H."/>
            <person name="Gan S."/>
            <person name="Zhao Y."/>
            <person name="Li J."/>
            <person name="Yi K."/>
            <person name="Feng H."/>
            <person name="Zhu P."/>
            <person name="Li B."/>
            <person name="Liu Q."/>
            <person name="Fairley S."/>
            <person name="Magor K.E."/>
            <person name="Du Z."/>
            <person name="Hu X."/>
            <person name="Goodman L."/>
            <person name="Tafer H."/>
            <person name="Vignal A."/>
            <person name="Lee T."/>
            <person name="Kim K.W."/>
            <person name="Sheng Z."/>
            <person name="An Y."/>
            <person name="Searle S."/>
            <person name="Herrero J."/>
            <person name="Groenen M.A."/>
            <person name="Crooijmans R.P."/>
            <person name="Faraut T."/>
            <person name="Cai Q."/>
            <person name="Webster R.G."/>
            <person name="Aldridge J.R."/>
            <person name="Warren W.C."/>
            <person name="Bartschat S."/>
            <person name="Kehr S."/>
            <person name="Marz M."/>
            <person name="Stadler P.F."/>
            <person name="Smith J."/>
            <person name="Kraus R.H."/>
            <person name="Zhao Y."/>
            <person name="Ren L."/>
            <person name="Fei J."/>
            <person name="Morisson M."/>
            <person name="Kaiser P."/>
            <person name="Griffin D.K."/>
            <person name="Rao M."/>
            <person name="Pitel F."/>
            <person name="Wang J."/>
            <person name="Li N."/>
        </authorList>
    </citation>
    <scope>NUCLEOTIDE SEQUENCE [LARGE SCALE GENOMIC DNA]</scope>
</reference>
<name>R0JUC0_ANAPL</name>
<dbReference type="EMBL" id="KB743134">
    <property type="protein sequence ID" value="EOB01106.1"/>
    <property type="molecule type" value="Genomic_DNA"/>
</dbReference>
<organism evidence="2 3">
    <name type="scientific">Anas platyrhynchos</name>
    <name type="common">Mallard</name>
    <name type="synonym">Anas boschas</name>
    <dbReference type="NCBI Taxonomy" id="8839"/>
    <lineage>
        <taxon>Eukaryota</taxon>
        <taxon>Metazoa</taxon>
        <taxon>Chordata</taxon>
        <taxon>Craniata</taxon>
        <taxon>Vertebrata</taxon>
        <taxon>Euteleostomi</taxon>
        <taxon>Archelosauria</taxon>
        <taxon>Archosauria</taxon>
        <taxon>Dinosauria</taxon>
        <taxon>Saurischia</taxon>
        <taxon>Theropoda</taxon>
        <taxon>Coelurosauria</taxon>
        <taxon>Aves</taxon>
        <taxon>Neognathae</taxon>
        <taxon>Galloanserae</taxon>
        <taxon>Anseriformes</taxon>
        <taxon>Anatidae</taxon>
        <taxon>Anatinae</taxon>
        <taxon>Anas</taxon>
    </lineage>
</organism>
<accession>R0JUC0</accession>
<dbReference type="Proteomes" id="UP000296049">
    <property type="component" value="Unassembled WGS sequence"/>
</dbReference>
<protein>
    <submittedName>
        <fullName evidence="2">Uncharacterized protein</fullName>
    </submittedName>
</protein>
<sequence>MRGAKWLQWDAGSGRATPGLAERGRSLEVPSPHLSMPGAAGGMKRGLPSTEGRGDSSVKVKAEAIATSREPSNNTTSGELQTPELSLHSTPAEPKGSLPAQQPSPAARAEPSCGRAPPRPCKSPMLHRGHSSSPGKASLQRERKSEQEDKALSFQQQISKEQTPVPWDSTNRSLSIATPRHRSWGSPVGPAVGSALLRSGAASPELQLEWFSKESACGSPDAAQTLQKLAKEHSPRAPQHSAANQQPPHLLPVSVLDFHCTTYCICLQGKEKPEVTRARGQPHCNRLCSGSGQLQHTFVLQLQLREPLLHLRSPWLVPGVNTLA</sequence>
<feature type="region of interest" description="Disordered" evidence="1">
    <location>
        <begin position="1"/>
        <end position="171"/>
    </location>
</feature>
<evidence type="ECO:0000256" key="1">
    <source>
        <dbReference type="SAM" id="MobiDB-lite"/>
    </source>
</evidence>
<keyword evidence="3" id="KW-1185">Reference proteome</keyword>
<feature type="compositionally biased region" description="Polar residues" evidence="1">
    <location>
        <begin position="69"/>
        <end position="89"/>
    </location>
</feature>
<evidence type="ECO:0000313" key="2">
    <source>
        <dbReference type="EMBL" id="EOB01106.1"/>
    </source>
</evidence>